<protein>
    <submittedName>
        <fullName evidence="3">Uncharacterized protein</fullName>
    </submittedName>
</protein>
<evidence type="ECO:0000256" key="2">
    <source>
        <dbReference type="SAM" id="Phobius"/>
    </source>
</evidence>
<feature type="transmembrane region" description="Helical" evidence="2">
    <location>
        <begin position="85"/>
        <end position="107"/>
    </location>
</feature>
<dbReference type="EMBL" id="BAABHK010000017">
    <property type="protein sequence ID" value="GAA4636261.1"/>
    <property type="molecule type" value="Genomic_DNA"/>
</dbReference>
<comment type="caution">
    <text evidence="3">The sequence shown here is derived from an EMBL/GenBank/DDBJ whole genome shotgun (WGS) entry which is preliminary data.</text>
</comment>
<sequence length="175" mass="18287">MRREQIDEIDLGEGEEPTGRADVAIERQTHEMTATMGDLRLRTASDEPVHSPSGMATAGLKTALAGLIASAPFITGGYLLHVPAWLALVLAMLAFLPLVTCIGVVIITRELRRGAAPCTVRQSRAPWSVGLTSPAVTGSRSARLTSPDAVADARPPVRATALSPDGGSSCTSFSP</sequence>
<name>A0ABP8UNL6_9ACTN</name>
<evidence type="ECO:0000313" key="3">
    <source>
        <dbReference type="EMBL" id="GAA4636261.1"/>
    </source>
</evidence>
<keyword evidence="4" id="KW-1185">Reference proteome</keyword>
<evidence type="ECO:0000256" key="1">
    <source>
        <dbReference type="SAM" id="MobiDB-lite"/>
    </source>
</evidence>
<feature type="compositionally biased region" description="Polar residues" evidence="1">
    <location>
        <begin position="166"/>
        <end position="175"/>
    </location>
</feature>
<gene>
    <name evidence="3" type="ORF">GCM10023196_085310</name>
</gene>
<feature type="transmembrane region" description="Helical" evidence="2">
    <location>
        <begin position="58"/>
        <end position="79"/>
    </location>
</feature>
<accession>A0ABP8UNL6</accession>
<dbReference type="Proteomes" id="UP001501442">
    <property type="component" value="Unassembled WGS sequence"/>
</dbReference>
<reference evidence="4" key="1">
    <citation type="journal article" date="2019" name="Int. J. Syst. Evol. Microbiol.">
        <title>The Global Catalogue of Microorganisms (GCM) 10K type strain sequencing project: providing services to taxonomists for standard genome sequencing and annotation.</title>
        <authorList>
            <consortium name="The Broad Institute Genomics Platform"/>
            <consortium name="The Broad Institute Genome Sequencing Center for Infectious Disease"/>
            <person name="Wu L."/>
            <person name="Ma J."/>
        </authorList>
    </citation>
    <scope>NUCLEOTIDE SEQUENCE [LARGE SCALE GENOMIC DNA]</scope>
    <source>
        <strain evidence="4">JCM 17939</strain>
    </source>
</reference>
<organism evidence="3 4">
    <name type="scientific">Actinoallomurus vinaceus</name>
    <dbReference type="NCBI Taxonomy" id="1080074"/>
    <lineage>
        <taxon>Bacteria</taxon>
        <taxon>Bacillati</taxon>
        <taxon>Actinomycetota</taxon>
        <taxon>Actinomycetes</taxon>
        <taxon>Streptosporangiales</taxon>
        <taxon>Thermomonosporaceae</taxon>
        <taxon>Actinoallomurus</taxon>
    </lineage>
</organism>
<keyword evidence="2" id="KW-0812">Transmembrane</keyword>
<feature type="region of interest" description="Disordered" evidence="1">
    <location>
        <begin position="137"/>
        <end position="175"/>
    </location>
</feature>
<keyword evidence="2" id="KW-0472">Membrane</keyword>
<evidence type="ECO:0000313" key="4">
    <source>
        <dbReference type="Proteomes" id="UP001501442"/>
    </source>
</evidence>
<keyword evidence="2" id="KW-1133">Transmembrane helix</keyword>
<proteinExistence type="predicted"/>
<dbReference type="RefSeq" id="WP_345439250.1">
    <property type="nucleotide sequence ID" value="NZ_BAABHK010000017.1"/>
</dbReference>